<keyword evidence="1" id="KW-0732">Signal</keyword>
<sequence>MIIRSHLNLIVLLIAWIIIFSLTSSVSGLGTFTHIETNSSSPKPMMWQYGNYIDGTVVLRIINVENISDTGDVVLIRQMLSLRIIYPNGTVSEIDKGLEIQEFNWQITTTSDGINQDPISIFALQRDNLLVRYFKASNTSDITTYEEWGRIIDWYGNLYR</sequence>
<evidence type="ECO:0000256" key="1">
    <source>
        <dbReference type="SAM" id="SignalP"/>
    </source>
</evidence>
<protein>
    <recommendedName>
        <fullName evidence="4">Fucose-specific lectin</fullName>
    </recommendedName>
</protein>
<organism evidence="2 3">
    <name type="scientific">Diversispora epigaea</name>
    <dbReference type="NCBI Taxonomy" id="1348612"/>
    <lineage>
        <taxon>Eukaryota</taxon>
        <taxon>Fungi</taxon>
        <taxon>Fungi incertae sedis</taxon>
        <taxon>Mucoromycota</taxon>
        <taxon>Glomeromycotina</taxon>
        <taxon>Glomeromycetes</taxon>
        <taxon>Diversisporales</taxon>
        <taxon>Diversisporaceae</taxon>
        <taxon>Diversispora</taxon>
    </lineage>
</organism>
<feature type="signal peptide" evidence="1">
    <location>
        <begin position="1"/>
        <end position="28"/>
    </location>
</feature>
<dbReference type="EMBL" id="PQFF01000449">
    <property type="protein sequence ID" value="RHZ49463.1"/>
    <property type="molecule type" value="Genomic_DNA"/>
</dbReference>
<accession>A0A397GK79</accession>
<evidence type="ECO:0008006" key="4">
    <source>
        <dbReference type="Google" id="ProtNLM"/>
    </source>
</evidence>
<name>A0A397GK79_9GLOM</name>
<dbReference type="OrthoDB" id="2313113at2759"/>
<evidence type="ECO:0000313" key="3">
    <source>
        <dbReference type="Proteomes" id="UP000266861"/>
    </source>
</evidence>
<comment type="caution">
    <text evidence="2">The sequence shown here is derived from an EMBL/GenBank/DDBJ whole genome shotgun (WGS) entry which is preliminary data.</text>
</comment>
<dbReference type="AlphaFoldDB" id="A0A397GK79"/>
<proteinExistence type="predicted"/>
<reference evidence="2 3" key="1">
    <citation type="submission" date="2018-08" db="EMBL/GenBank/DDBJ databases">
        <title>Genome and evolution of the arbuscular mycorrhizal fungus Diversispora epigaea (formerly Glomus versiforme) and its bacterial endosymbionts.</title>
        <authorList>
            <person name="Sun X."/>
            <person name="Fei Z."/>
            <person name="Harrison M."/>
        </authorList>
    </citation>
    <scope>NUCLEOTIDE SEQUENCE [LARGE SCALE GENOMIC DNA]</scope>
    <source>
        <strain evidence="2 3">IT104</strain>
    </source>
</reference>
<evidence type="ECO:0000313" key="2">
    <source>
        <dbReference type="EMBL" id="RHZ49463.1"/>
    </source>
</evidence>
<dbReference type="Proteomes" id="UP000266861">
    <property type="component" value="Unassembled WGS sequence"/>
</dbReference>
<gene>
    <name evidence="2" type="ORF">Glove_520g9</name>
</gene>
<feature type="chain" id="PRO_5017289828" description="Fucose-specific lectin" evidence="1">
    <location>
        <begin position="29"/>
        <end position="160"/>
    </location>
</feature>
<dbReference type="STRING" id="1348612.A0A397GK79"/>
<keyword evidence="3" id="KW-1185">Reference proteome</keyword>